<feature type="compositionally biased region" description="Pro residues" evidence="7">
    <location>
        <begin position="344"/>
        <end position="356"/>
    </location>
</feature>
<keyword evidence="1" id="KW-0479">Metal-binding</keyword>
<feature type="compositionally biased region" description="Low complexity" evidence="7">
    <location>
        <begin position="2056"/>
        <end position="2069"/>
    </location>
</feature>
<feature type="compositionally biased region" description="Basic residues" evidence="7">
    <location>
        <begin position="1094"/>
        <end position="1105"/>
    </location>
</feature>
<evidence type="ECO:0000256" key="3">
    <source>
        <dbReference type="ARBA" id="ARBA00022833"/>
    </source>
</evidence>
<feature type="compositionally biased region" description="Low complexity" evidence="7">
    <location>
        <begin position="855"/>
        <end position="871"/>
    </location>
</feature>
<feature type="compositionally biased region" description="Pro residues" evidence="7">
    <location>
        <begin position="717"/>
        <end position="727"/>
    </location>
</feature>
<dbReference type="GO" id="GO:0008270">
    <property type="term" value="F:zinc ion binding"/>
    <property type="evidence" value="ECO:0007669"/>
    <property type="project" value="UniProtKB-KW"/>
</dbReference>
<dbReference type="CDD" id="cd15552">
    <property type="entry name" value="PHD_PHF3_like"/>
    <property type="match status" value="1"/>
</dbReference>
<feature type="compositionally biased region" description="Basic and acidic residues" evidence="7">
    <location>
        <begin position="505"/>
        <end position="518"/>
    </location>
</feature>
<dbReference type="Pfam" id="PF07744">
    <property type="entry name" value="SPOC"/>
    <property type="match status" value="1"/>
</dbReference>
<dbReference type="InterPro" id="IPR012921">
    <property type="entry name" value="SPOC_C"/>
</dbReference>
<feature type="compositionally biased region" description="Low complexity" evidence="7">
    <location>
        <begin position="2205"/>
        <end position="2220"/>
    </location>
</feature>
<feature type="compositionally biased region" description="Low complexity" evidence="7">
    <location>
        <begin position="1231"/>
        <end position="1245"/>
    </location>
</feature>
<feature type="compositionally biased region" description="Polar residues" evidence="7">
    <location>
        <begin position="1257"/>
        <end position="1270"/>
    </location>
</feature>
<feature type="compositionally biased region" description="Acidic residues" evidence="7">
    <location>
        <begin position="1516"/>
        <end position="1542"/>
    </location>
</feature>
<keyword evidence="6" id="KW-0175">Coiled coil</keyword>
<evidence type="ECO:0000259" key="9">
    <source>
        <dbReference type="PROSITE" id="PS51321"/>
    </source>
</evidence>
<name>A0A8J2KY11_9HEXA</name>
<dbReference type="PROSITE" id="PS51321">
    <property type="entry name" value="TFIIS_CENTRAL"/>
    <property type="match status" value="1"/>
</dbReference>
<feature type="domain" description="TFIIS central" evidence="9">
    <location>
        <begin position="909"/>
        <end position="1029"/>
    </location>
</feature>
<keyword evidence="11" id="KW-1185">Reference proteome</keyword>
<feature type="region of interest" description="Disordered" evidence="7">
    <location>
        <begin position="1438"/>
        <end position="1551"/>
    </location>
</feature>
<feature type="domain" description="PHD-type" evidence="8">
    <location>
        <begin position="538"/>
        <end position="592"/>
    </location>
</feature>
<dbReference type="InterPro" id="IPR019786">
    <property type="entry name" value="Zinc_finger_PHD-type_CS"/>
</dbReference>
<keyword evidence="3" id="KW-0862">Zinc</keyword>
<feature type="compositionally biased region" description="Basic and acidic residues" evidence="7">
    <location>
        <begin position="836"/>
        <end position="854"/>
    </location>
</feature>
<sequence length="2220" mass="242507">MLAMDNFKKFQGHCHIWKGPPLNYIPTNNTSSKTQGRQSHMVMFDPQLFPHVHSECTHNLAPTSRELPVPRALSHSSHHGRKVIPMEFQTMTASPEDDENSSNDETGTAAPDELRTYIIIVNDDGSLSLDPNGIIADDADPQTVFPVSLPVNKMKSPDCPLPGATPVPGTSRNRKSKPQAVLYGGENDGVYELNPVSDFTQSKSEGFHEMLPINGTGVDPSATGNVGGAVPGTAIDIDQLGPQDIAILENVLQSESARELLENLALPAEDIPAPAPVISSHLWDHSYSTLSANIPTPPFVNISQPPTTVVEPVKKPIEPIAKPSKSIIKVSFSGSNNAAKPSSPVQPIPRVSPAPLSPVTSTSPSLRRISEGEAAGNIRRSQRQQDRIERQEAERIMAENQQMMQREKELMLENSAPSATPIVKLPESPLPVINILPAVVSPQIPEETRVASPSILAQQPAPTASPEDSPRPERRPTRQRKLPAHLADPNYIQFEDDAKPNVAETPKKPVEPEPKQDDVESMDEEADEEAVEDDDPNKLWCICRQPHNNRFMICCDKCDDWFHGKCVGITKAQAKKMETANLPWHCPTCKKAIKQEQQSASTPKLKISARTSGRRGSETSRGSIETKVVKAAEAQKPVSSEEPSKRRDSISKTVGRRKSESVSIQQELSGDESGTLQDCIVCGKKSRKDSVFCSDGCISQRANATAKSKEKDTPVSGTPPPTTPIPQSPASQKLKRLNSIKAEQEKEKVASFFDFHVIQAGAPKSTEVVPAKQKEATTPQVKLSPITTTPTSVAEKSVPKTPTSPSKSVPPPSIQSSKVASSSGSSNTAKLVTPKSTERKDKASPTPTKDKTVESKVPTPKSSKSPSSSNEKAPKEKKKVGKESPKEADTKERDPKIGKESEALLKNNIRKALRETLKTRLKDLSEAELTLFPQENSPDSIAEKIEEELANLYGSTLNAKYKTKYRSIYFNLKDGKNFLFREILQGTLSPKNLVKMESSDMASAELAEWRNRENQKNLDMIKRAEIDKLVEAKKQALIDKGAEIDAVVAEEQGRKLDISDIIQTNEMSSENTGESDGGGGSTTSKASGKSHSSSSHHRKDKKHEKHSKDSKHNKESKHRHSSSKDRDRRDSESSNSNKDRRSERHRHRSKDQDSGEKLRIKDKDSDSSVSKYKDKSKSSSKDSVREEIRKQRESKSGRDSDSNKEDSKTIQKSDSVEKTVHRDISEENSPSSVSNQSFIDSSSQSKPEDTKYGVRQSVDSEQELPSSTIKTPDFTEDKKEKGEAPVFRTKLMMHELGHFRASAYHVSHNSLQGIFFPESPVPIVGRISPETVWDYLDKMKKTKEVIVLRLAPETEVDNEGYMTFFSYLSSRGRLGVMGGITHPLKDVYLIPLDKHSPVNRALLPFRGPGLPIDRTHCLLAVVTRHIIEIPAVVQSKRKTSSASPDISIPSLKKKRITGGDQQQQQSPTSSGSPAKVSPPTKSVGEISTTDATGALTDPRKKKPVADTKVVAIEENKDNDDDDDQPYTPWEEEDEKDPEEMDTSDSPSGPTAAEKLTAQKLLEEINRKIQQEKQEIESITVAIKMNENITHIPGLDGDFPTKESSPNPDTGVPFFLKTEPPVTAHNETVPTTSTSTVSESHITTETLETNVTCIGSPADVIIVGESERPKSSPVLNQGVKKRMAGEEDDQAYSPSEVDFSDDEKDVKKVRIPMAGGKTSKEEIYNTLISKKEEEKKDFIPGLDLSEPEESENSQLASTSTGTAPELIELDDEEPPPPGESVATSQSKVLPKPTLDSVFSLPPPNYLSAKPKIQINLATKMSVGVASASSVLSTVASSAKTSLVVATNSSPVPPAEVVNPQLQQSSIFTSVQSPSGVTSVLSSQHQQPSIQRPSLASIPNSPVVPNIPPPGLATLHPVVIPSNLPPPLTAMPPANVPPPGVIVPVFPPTPQQPNTSAPPPGYHPIQRPSLIPAPPLGGVNINFSVPPPTVGMVPVTSIPPLPTLRGMPNLTPRFSPHNNNSSNNNSSPHQQPLGRFRPRFPQGNNPPGSKISPPAHSPPGSSRSNNSASGSSGFGERGRRNFGHAGDKHERNDGSEAQQKPNSYSKGQDRYRNRSYGSRHRSRSRSPARNRSRSRSREKRRHRRYSSRSRSRSPSRSTSRRRSRSRSPQSSSRYSRSKSPPRRFSRSRSPSSSKSRRRKSHSPTPPAGKSSSTVSTSGVAKK</sequence>
<keyword evidence="2 5" id="KW-0863">Zinc-finger</keyword>
<dbReference type="InterPro" id="IPR019787">
    <property type="entry name" value="Znf_PHD-finger"/>
</dbReference>
<feature type="compositionally biased region" description="Low complexity" evidence="7">
    <location>
        <begin position="357"/>
        <end position="366"/>
    </location>
</feature>
<dbReference type="PANTHER" id="PTHR11477">
    <property type="entry name" value="TRANSCRIPTION FACTOR S-II ZINC FINGER DOMAIN-CONTAINING PROTEIN"/>
    <property type="match status" value="1"/>
</dbReference>
<feature type="coiled-coil region" evidence="6">
    <location>
        <begin position="1554"/>
        <end position="1581"/>
    </location>
</feature>
<dbReference type="GO" id="GO:0006351">
    <property type="term" value="P:DNA-templated transcription"/>
    <property type="evidence" value="ECO:0007669"/>
    <property type="project" value="InterPro"/>
</dbReference>
<feature type="region of interest" description="Disordered" evidence="7">
    <location>
        <begin position="153"/>
        <end position="187"/>
    </location>
</feature>
<feature type="region of interest" description="Disordered" evidence="7">
    <location>
        <begin position="1766"/>
        <end position="1787"/>
    </location>
</feature>
<feature type="region of interest" description="Disordered" evidence="7">
    <location>
        <begin position="1741"/>
        <end position="1760"/>
    </location>
</feature>
<dbReference type="OrthoDB" id="784962at2759"/>
<proteinExistence type="predicted"/>
<dbReference type="SMART" id="SM00249">
    <property type="entry name" value="PHD"/>
    <property type="match status" value="1"/>
</dbReference>
<accession>A0A8J2KY11</accession>
<evidence type="ECO:0000256" key="7">
    <source>
        <dbReference type="SAM" id="MobiDB-lite"/>
    </source>
</evidence>
<keyword evidence="4" id="KW-0539">Nucleus</keyword>
<feature type="region of interest" description="Disordered" evidence="7">
    <location>
        <begin position="1681"/>
        <end position="1703"/>
    </location>
</feature>
<evidence type="ECO:0000256" key="1">
    <source>
        <dbReference type="ARBA" id="ARBA00022723"/>
    </source>
</evidence>
<dbReference type="SMART" id="SM00510">
    <property type="entry name" value="TFS2M"/>
    <property type="match status" value="1"/>
</dbReference>
<gene>
    <name evidence="10" type="ORF">AFUS01_LOCUS31805</name>
</gene>
<dbReference type="Proteomes" id="UP000708208">
    <property type="component" value="Unassembled WGS sequence"/>
</dbReference>
<feature type="region of interest" description="Disordered" evidence="7">
    <location>
        <begin position="761"/>
        <end position="901"/>
    </location>
</feature>
<feature type="region of interest" description="Disordered" evidence="7">
    <location>
        <begin position="1059"/>
        <end position="1281"/>
    </location>
</feature>
<dbReference type="CDD" id="cd22581">
    <property type="entry name" value="SPOC_PPS-like"/>
    <property type="match status" value="1"/>
</dbReference>
<dbReference type="InterPro" id="IPR001965">
    <property type="entry name" value="Znf_PHD"/>
</dbReference>
<dbReference type="InterPro" id="IPR003618">
    <property type="entry name" value="TFIIS_cen_dom"/>
</dbReference>
<feature type="compositionally biased region" description="Low complexity" evidence="7">
    <location>
        <begin position="1082"/>
        <end position="1093"/>
    </location>
</feature>
<feature type="region of interest" description="Disordered" evidence="7">
    <location>
        <begin position="2001"/>
        <end position="2220"/>
    </location>
</feature>
<feature type="compositionally biased region" description="Basic and acidic residues" evidence="7">
    <location>
        <begin position="2083"/>
        <end position="2092"/>
    </location>
</feature>
<feature type="compositionally biased region" description="Low complexity" evidence="7">
    <location>
        <begin position="814"/>
        <end position="826"/>
    </location>
</feature>
<evidence type="ECO:0000256" key="2">
    <source>
        <dbReference type="ARBA" id="ARBA00022771"/>
    </source>
</evidence>
<feature type="compositionally biased region" description="Low complexity" evidence="7">
    <location>
        <begin position="2013"/>
        <end position="2027"/>
    </location>
</feature>
<feature type="compositionally biased region" description="Acidic residues" evidence="7">
    <location>
        <begin position="519"/>
        <end position="534"/>
    </location>
</feature>
<protein>
    <recommendedName>
        <fullName evidence="12">Death-inducer obliterator 1</fullName>
    </recommendedName>
</protein>
<evidence type="ECO:0000256" key="4">
    <source>
        <dbReference type="ARBA" id="ARBA00023242"/>
    </source>
</evidence>
<feature type="compositionally biased region" description="Polar residues" evidence="7">
    <location>
        <begin position="2093"/>
        <end position="2104"/>
    </location>
</feature>
<evidence type="ECO:0000256" key="6">
    <source>
        <dbReference type="SAM" id="Coils"/>
    </source>
</evidence>
<feature type="compositionally biased region" description="Polar residues" evidence="7">
    <location>
        <begin position="776"/>
        <end position="794"/>
    </location>
</feature>
<feature type="compositionally biased region" description="Basic and acidic residues" evidence="7">
    <location>
        <begin position="1150"/>
        <end position="1225"/>
    </location>
</feature>
<organism evidence="10 11">
    <name type="scientific">Allacma fusca</name>
    <dbReference type="NCBI Taxonomy" id="39272"/>
    <lineage>
        <taxon>Eukaryota</taxon>
        <taxon>Metazoa</taxon>
        <taxon>Ecdysozoa</taxon>
        <taxon>Arthropoda</taxon>
        <taxon>Hexapoda</taxon>
        <taxon>Collembola</taxon>
        <taxon>Symphypleona</taxon>
        <taxon>Sminthuridae</taxon>
        <taxon>Allacma</taxon>
    </lineage>
</organism>
<dbReference type="Pfam" id="PF00628">
    <property type="entry name" value="PHD"/>
    <property type="match status" value="1"/>
</dbReference>
<feature type="region of interest" description="Disordered" evidence="7">
    <location>
        <begin position="597"/>
        <end position="669"/>
    </location>
</feature>
<feature type="compositionally biased region" description="Basic and acidic residues" evidence="7">
    <location>
        <begin position="881"/>
        <end position="901"/>
    </location>
</feature>
<feature type="compositionally biased region" description="Low complexity" evidence="7">
    <location>
        <begin position="1458"/>
        <end position="1473"/>
    </location>
</feature>
<comment type="caution">
    <text evidence="10">The sequence shown here is derived from an EMBL/GenBank/DDBJ whole genome shotgun (WGS) entry which is preliminary data.</text>
</comment>
<feature type="region of interest" description="Disordered" evidence="7">
    <location>
        <begin position="336"/>
        <end position="389"/>
    </location>
</feature>
<evidence type="ECO:0008006" key="12">
    <source>
        <dbReference type="Google" id="ProtNLM"/>
    </source>
</evidence>
<dbReference type="EMBL" id="CAJVCH010512291">
    <property type="protein sequence ID" value="CAG7821469.1"/>
    <property type="molecule type" value="Genomic_DNA"/>
</dbReference>
<dbReference type="PANTHER" id="PTHR11477:SF0">
    <property type="entry name" value="IP08861P-RELATED"/>
    <property type="match status" value="1"/>
</dbReference>
<dbReference type="PROSITE" id="PS50016">
    <property type="entry name" value="ZF_PHD_2"/>
    <property type="match status" value="1"/>
</dbReference>
<evidence type="ECO:0000313" key="10">
    <source>
        <dbReference type="EMBL" id="CAG7821469.1"/>
    </source>
</evidence>
<feature type="region of interest" description="Disordered" evidence="7">
    <location>
        <begin position="452"/>
        <end position="534"/>
    </location>
</feature>
<feature type="compositionally biased region" description="Basic and acidic residues" evidence="7">
    <location>
        <begin position="1122"/>
        <end position="1142"/>
    </location>
</feature>
<feature type="compositionally biased region" description="Basic residues" evidence="7">
    <location>
        <begin position="2115"/>
        <end position="2163"/>
    </location>
</feature>
<feature type="compositionally biased region" description="Polar residues" evidence="7">
    <location>
        <begin position="1751"/>
        <end position="1760"/>
    </location>
</feature>
<dbReference type="GO" id="GO:0005634">
    <property type="term" value="C:nucleus"/>
    <property type="evidence" value="ECO:0007669"/>
    <property type="project" value="TreeGrafter"/>
</dbReference>
<feature type="compositionally biased region" description="Basic residues" evidence="7">
    <location>
        <begin position="2173"/>
        <end position="2184"/>
    </location>
</feature>
<evidence type="ECO:0000313" key="11">
    <source>
        <dbReference type="Proteomes" id="UP000708208"/>
    </source>
</evidence>
<evidence type="ECO:0000256" key="5">
    <source>
        <dbReference type="PROSITE-ProRule" id="PRU00146"/>
    </source>
</evidence>
<feature type="region of interest" description="Disordered" evidence="7">
    <location>
        <begin position="702"/>
        <end position="735"/>
    </location>
</feature>
<evidence type="ECO:0000259" key="8">
    <source>
        <dbReference type="PROSITE" id="PS50016"/>
    </source>
</evidence>
<dbReference type="PROSITE" id="PS01359">
    <property type="entry name" value="ZF_PHD_1"/>
    <property type="match status" value="1"/>
</dbReference>
<reference evidence="10" key="1">
    <citation type="submission" date="2021-06" db="EMBL/GenBank/DDBJ databases">
        <authorList>
            <person name="Hodson N. C."/>
            <person name="Mongue J. A."/>
            <person name="Jaron S. K."/>
        </authorList>
    </citation>
    <scope>NUCLEOTIDE SEQUENCE</scope>
</reference>
<dbReference type="Pfam" id="PF07500">
    <property type="entry name" value="TFIIS_M"/>
    <property type="match status" value="1"/>
</dbReference>